<dbReference type="KEGG" id="mac:MA_2487"/>
<dbReference type="Proteomes" id="UP000002487">
    <property type="component" value="Chromosome"/>
</dbReference>
<dbReference type="AlphaFoldDB" id="Q8TN06"/>
<gene>
    <name evidence="1" type="ordered locus">MA_2487</name>
</gene>
<evidence type="ECO:0000313" key="1">
    <source>
        <dbReference type="EMBL" id="AAM05873.1"/>
    </source>
</evidence>
<reference evidence="1 2" key="1">
    <citation type="journal article" date="2002" name="Genome Res.">
        <title>The genome of Methanosarcina acetivorans reveals extensive metabolic and physiological diversity.</title>
        <authorList>
            <person name="Galagan J.E."/>
            <person name="Nusbaum C."/>
            <person name="Roy A."/>
            <person name="Endrizzi M.G."/>
            <person name="Macdonald P."/>
            <person name="FitzHugh W."/>
            <person name="Calvo S."/>
            <person name="Engels R."/>
            <person name="Smirnov S."/>
            <person name="Atnoor D."/>
            <person name="Brown A."/>
            <person name="Allen N."/>
            <person name="Naylor J."/>
            <person name="Stange-Thomann N."/>
            <person name="DeArellano K."/>
            <person name="Johnson R."/>
            <person name="Linton L."/>
            <person name="McEwan P."/>
            <person name="McKernan K."/>
            <person name="Talamas J."/>
            <person name="Tirrell A."/>
            <person name="Ye W."/>
            <person name="Zimmer A."/>
            <person name="Barber R.D."/>
            <person name="Cann I."/>
            <person name="Graham D.E."/>
            <person name="Grahame D.A."/>
            <person name="Guss A."/>
            <person name="Hedderich R."/>
            <person name="Ingram-Smith C."/>
            <person name="Kuettner C.H."/>
            <person name="Krzycki J.A."/>
            <person name="Leigh J.A."/>
            <person name="Li W."/>
            <person name="Liu J."/>
            <person name="Mukhopadhyay B."/>
            <person name="Reeve J.N."/>
            <person name="Smith K."/>
            <person name="Springer T.A."/>
            <person name="Umayam L.A."/>
            <person name="White O."/>
            <person name="White R.H."/>
            <person name="de Macario E.C."/>
            <person name="Ferry J.G."/>
            <person name="Jarrell K.F."/>
            <person name="Jing H."/>
            <person name="Macario A.J.L."/>
            <person name="Paulsen I."/>
            <person name="Pritchett M."/>
            <person name="Sowers K.R."/>
            <person name="Swanson R.V."/>
            <person name="Zinder S.H."/>
            <person name="Lander E."/>
            <person name="Metcalf W.W."/>
            <person name="Birren B."/>
        </authorList>
    </citation>
    <scope>NUCLEOTIDE SEQUENCE [LARGE SCALE GENOMIC DNA]</scope>
    <source>
        <strain evidence="2">ATCC 35395 / DSM 2834 / JCM 12185 / C2A</strain>
    </source>
</reference>
<proteinExistence type="predicted"/>
<dbReference type="EMBL" id="AE010299">
    <property type="protein sequence ID" value="AAM05873.1"/>
    <property type="molecule type" value="Genomic_DNA"/>
</dbReference>
<dbReference type="HOGENOM" id="CLU_2091281_0_0_2"/>
<accession>Q8TN06</accession>
<evidence type="ECO:0000313" key="2">
    <source>
        <dbReference type="Proteomes" id="UP000002487"/>
    </source>
</evidence>
<dbReference type="InParanoid" id="Q8TN06"/>
<sequence>MEVLPFLPQIGKLLADPVQTIGGRGMQASYSCGLRLPYFRTKERGQFFFQASSNHCQLGHEAYEWRALRLVRPKASFMAGFAGVSMSFTGLLAAVAYHVSFEYFLAVLILFPCHRV</sequence>
<dbReference type="EnsemblBacteria" id="AAM05873">
    <property type="protein sequence ID" value="AAM05873"/>
    <property type="gene ID" value="MA_2487"/>
</dbReference>
<keyword evidence="2" id="KW-1185">Reference proteome</keyword>
<organism evidence="1 2">
    <name type="scientific">Methanosarcina acetivorans (strain ATCC 35395 / DSM 2834 / JCM 12185 / C2A)</name>
    <dbReference type="NCBI Taxonomy" id="188937"/>
    <lineage>
        <taxon>Archaea</taxon>
        <taxon>Methanobacteriati</taxon>
        <taxon>Methanobacteriota</taxon>
        <taxon>Stenosarchaea group</taxon>
        <taxon>Methanomicrobia</taxon>
        <taxon>Methanosarcinales</taxon>
        <taxon>Methanosarcinaceae</taxon>
        <taxon>Methanosarcina</taxon>
    </lineage>
</organism>
<protein>
    <submittedName>
        <fullName evidence="1">Uncharacterized protein</fullName>
    </submittedName>
</protein>
<name>Q8TN06_METAC</name>
<dbReference type="STRING" id="188937.MA_2487"/>